<comment type="caution">
    <text evidence="6">The sequence shown here is derived from an EMBL/GenBank/DDBJ whole genome shotgun (WGS) entry which is preliminary data.</text>
</comment>
<evidence type="ECO:0000256" key="4">
    <source>
        <dbReference type="ARBA" id="ARBA00022840"/>
    </source>
</evidence>
<dbReference type="Proteomes" id="UP000582837">
    <property type="component" value="Unassembled WGS sequence"/>
</dbReference>
<dbReference type="EMBL" id="JACHIA010000016">
    <property type="protein sequence ID" value="MBB6072639.1"/>
    <property type="molecule type" value="Genomic_DNA"/>
</dbReference>
<evidence type="ECO:0000256" key="3">
    <source>
        <dbReference type="ARBA" id="ARBA00022777"/>
    </source>
</evidence>
<dbReference type="Pfam" id="PF00069">
    <property type="entry name" value="Pkinase"/>
    <property type="match status" value="1"/>
</dbReference>
<dbReference type="InterPro" id="IPR000719">
    <property type="entry name" value="Prot_kinase_dom"/>
</dbReference>
<evidence type="ECO:0000256" key="1">
    <source>
        <dbReference type="ARBA" id="ARBA00022679"/>
    </source>
</evidence>
<dbReference type="Gene3D" id="3.30.200.20">
    <property type="entry name" value="Phosphorylase Kinase, domain 1"/>
    <property type="match status" value="1"/>
</dbReference>
<dbReference type="CDD" id="cd14014">
    <property type="entry name" value="STKc_PknB_like"/>
    <property type="match status" value="1"/>
</dbReference>
<keyword evidence="1" id="KW-0808">Transferase</keyword>
<name>A0A841H4C0_9BACT</name>
<feature type="domain" description="Protein kinase" evidence="5">
    <location>
        <begin position="42"/>
        <end position="338"/>
    </location>
</feature>
<organism evidence="6 7">
    <name type="scientific">Longimicrobium terrae</name>
    <dbReference type="NCBI Taxonomy" id="1639882"/>
    <lineage>
        <taxon>Bacteria</taxon>
        <taxon>Pseudomonadati</taxon>
        <taxon>Gemmatimonadota</taxon>
        <taxon>Longimicrobiia</taxon>
        <taxon>Longimicrobiales</taxon>
        <taxon>Longimicrobiaceae</taxon>
        <taxon>Longimicrobium</taxon>
    </lineage>
</organism>
<gene>
    <name evidence="6" type="ORF">HNQ61_004302</name>
</gene>
<evidence type="ECO:0000259" key="5">
    <source>
        <dbReference type="PROSITE" id="PS50011"/>
    </source>
</evidence>
<dbReference type="PROSITE" id="PS50011">
    <property type="entry name" value="PROTEIN_KINASE_DOM"/>
    <property type="match status" value="1"/>
</dbReference>
<protein>
    <submittedName>
        <fullName evidence="6">Serine/threonine protein kinase</fullName>
    </submittedName>
</protein>
<dbReference type="AlphaFoldDB" id="A0A841H4C0"/>
<dbReference type="InterPro" id="IPR011009">
    <property type="entry name" value="Kinase-like_dom_sf"/>
</dbReference>
<dbReference type="SMART" id="SM00220">
    <property type="entry name" value="S_TKc"/>
    <property type="match status" value="1"/>
</dbReference>
<keyword evidence="4" id="KW-0067">ATP-binding</keyword>
<dbReference type="SUPFAM" id="SSF56112">
    <property type="entry name" value="Protein kinase-like (PK-like)"/>
    <property type="match status" value="1"/>
</dbReference>
<dbReference type="RefSeq" id="WP_170032635.1">
    <property type="nucleotide sequence ID" value="NZ_JABDTL010000001.1"/>
</dbReference>
<dbReference type="PANTHER" id="PTHR43289">
    <property type="entry name" value="MITOGEN-ACTIVATED PROTEIN KINASE KINASE KINASE 20-RELATED"/>
    <property type="match status" value="1"/>
</dbReference>
<keyword evidence="3 6" id="KW-0418">Kinase</keyword>
<proteinExistence type="predicted"/>
<reference evidence="6 7" key="1">
    <citation type="submission" date="2020-08" db="EMBL/GenBank/DDBJ databases">
        <title>Genomic Encyclopedia of Type Strains, Phase IV (KMG-IV): sequencing the most valuable type-strain genomes for metagenomic binning, comparative biology and taxonomic classification.</title>
        <authorList>
            <person name="Goeker M."/>
        </authorList>
    </citation>
    <scope>NUCLEOTIDE SEQUENCE [LARGE SCALE GENOMIC DNA]</scope>
    <source>
        <strain evidence="6 7">DSM 29007</strain>
    </source>
</reference>
<evidence type="ECO:0000256" key="2">
    <source>
        <dbReference type="ARBA" id="ARBA00022741"/>
    </source>
</evidence>
<dbReference type="PANTHER" id="PTHR43289:SF6">
    <property type="entry name" value="SERINE_THREONINE-PROTEIN KINASE NEKL-3"/>
    <property type="match status" value="1"/>
</dbReference>
<keyword evidence="7" id="KW-1185">Reference proteome</keyword>
<dbReference type="GO" id="GO:0005524">
    <property type="term" value="F:ATP binding"/>
    <property type="evidence" value="ECO:0007669"/>
    <property type="project" value="UniProtKB-KW"/>
</dbReference>
<dbReference type="Gene3D" id="1.10.510.10">
    <property type="entry name" value="Transferase(Phosphotransferase) domain 1"/>
    <property type="match status" value="1"/>
</dbReference>
<evidence type="ECO:0000313" key="7">
    <source>
        <dbReference type="Proteomes" id="UP000582837"/>
    </source>
</evidence>
<accession>A0A841H4C0</accession>
<evidence type="ECO:0000313" key="6">
    <source>
        <dbReference type="EMBL" id="MBB6072639.1"/>
    </source>
</evidence>
<sequence length="360" mass="40565">MASPSVARARYQGLAAARRWEHEPARPREKFTLSVGDRVGELTVIGHVARGRIAELYQVWSNRHWCALTGKLVLPEYCVKGQAPVSFRREAEVLEKLKHPNIVRLFGSGEADGRPFILLEYLAGPSLFDVLEGLPNRRLHVPDAIRAIMHVGAAIHYLHRCGYIYRDMKPANVHLREGVPVLLDFDVVRELEPLRRPADRLGTAPYMAPEQVRREVLTTATDVYGLGALLYELVTGKWPHEEPVDAADEAFWDELDEDDSDEPEPVIKERTAVVDHEMTTRELEQRYPQLCQPIVPPRAHTPGLPRAFEAAVLRALDPDPSARYQTVSGLLAALAPMLKGKNRMWPENAPVERRADTATR</sequence>
<keyword evidence="6" id="KW-0723">Serine/threonine-protein kinase</keyword>
<dbReference type="GO" id="GO:0004674">
    <property type="term" value="F:protein serine/threonine kinase activity"/>
    <property type="evidence" value="ECO:0007669"/>
    <property type="project" value="UniProtKB-KW"/>
</dbReference>
<keyword evidence="2" id="KW-0547">Nucleotide-binding</keyword>